<accession>A0A9W8HFT1</accession>
<gene>
    <name evidence="1" type="ORF">H4R18_003052</name>
</gene>
<protein>
    <submittedName>
        <fullName evidence="1">Uncharacterized protein</fullName>
    </submittedName>
</protein>
<evidence type="ECO:0000313" key="2">
    <source>
        <dbReference type="Proteomes" id="UP001140217"/>
    </source>
</evidence>
<dbReference type="Proteomes" id="UP001140217">
    <property type="component" value="Unassembled WGS sequence"/>
</dbReference>
<reference evidence="1" key="1">
    <citation type="submission" date="2022-07" db="EMBL/GenBank/DDBJ databases">
        <title>Phylogenomic reconstructions and comparative analyses of Kickxellomycotina fungi.</title>
        <authorList>
            <person name="Reynolds N.K."/>
            <person name="Stajich J.E."/>
            <person name="Barry K."/>
            <person name="Grigoriev I.V."/>
            <person name="Crous P."/>
            <person name="Smith M.E."/>
        </authorList>
    </citation>
    <scope>NUCLEOTIDE SEQUENCE</scope>
    <source>
        <strain evidence="1">NBRC 105414</strain>
    </source>
</reference>
<name>A0A9W8HFT1_9FUNG</name>
<organism evidence="1 2">
    <name type="scientific">Coemansia javaensis</name>
    <dbReference type="NCBI Taxonomy" id="2761396"/>
    <lineage>
        <taxon>Eukaryota</taxon>
        <taxon>Fungi</taxon>
        <taxon>Fungi incertae sedis</taxon>
        <taxon>Zoopagomycota</taxon>
        <taxon>Kickxellomycotina</taxon>
        <taxon>Kickxellomycetes</taxon>
        <taxon>Kickxellales</taxon>
        <taxon>Kickxellaceae</taxon>
        <taxon>Coemansia</taxon>
    </lineage>
</organism>
<evidence type="ECO:0000313" key="1">
    <source>
        <dbReference type="EMBL" id="KAJ2781110.1"/>
    </source>
</evidence>
<proteinExistence type="predicted"/>
<comment type="caution">
    <text evidence="1">The sequence shown here is derived from an EMBL/GenBank/DDBJ whole genome shotgun (WGS) entry which is preliminary data.</text>
</comment>
<dbReference type="AlphaFoldDB" id="A0A9W8HFT1"/>
<keyword evidence="2" id="KW-1185">Reference proteome</keyword>
<feature type="non-terminal residue" evidence="1">
    <location>
        <position position="1"/>
    </location>
</feature>
<dbReference type="EMBL" id="JANBUL010000114">
    <property type="protein sequence ID" value="KAJ2781110.1"/>
    <property type="molecule type" value="Genomic_DNA"/>
</dbReference>
<sequence length="193" mass="21680">TNVDDRPDMLTIANRVIERMQGSETLELTIYQGSLNLPPDAISTLLTHLVMYPYVGVDYMLALIRRLSRLTSLTLRNIEFDDVQADISVPGPEEFCFVEPLSTSIKHIWLCANLDRWSPDAYVSVAKYLLLGVPTLSKFRALCVPRGPIMDFVEAYSVWHPHLPDIAFKLGDNRSAAGDPDSGRMHIPASFFL</sequence>